<name>H6QQ29_PUCGT</name>
<reference evidence="2" key="1">
    <citation type="journal article" date="2011" name="Proc. Natl. Acad. Sci. U.S.A.">
        <title>Obligate biotrophy features unraveled by the genomic analysis of rust fungi.</title>
        <authorList>
            <person name="Duplessis S."/>
            <person name="Cuomo C.A."/>
            <person name="Lin Y.-C."/>
            <person name="Aerts A."/>
            <person name="Tisserant E."/>
            <person name="Veneault-Fourrey C."/>
            <person name="Joly D.L."/>
            <person name="Hacquard S."/>
            <person name="Amselem J."/>
            <person name="Cantarel B.L."/>
            <person name="Chiu R."/>
            <person name="Coutinho P.M."/>
            <person name="Feau N."/>
            <person name="Field M."/>
            <person name="Frey P."/>
            <person name="Gelhaye E."/>
            <person name="Goldberg J."/>
            <person name="Grabherr M.G."/>
            <person name="Kodira C.D."/>
            <person name="Kohler A."/>
            <person name="Kuees U."/>
            <person name="Lindquist E.A."/>
            <person name="Lucas S.M."/>
            <person name="Mago R."/>
            <person name="Mauceli E."/>
            <person name="Morin E."/>
            <person name="Murat C."/>
            <person name="Pangilinan J.L."/>
            <person name="Park R."/>
            <person name="Pearson M."/>
            <person name="Quesneville H."/>
            <person name="Rouhier N."/>
            <person name="Sakthikumar S."/>
            <person name="Salamov A.A."/>
            <person name="Schmutz J."/>
            <person name="Selles B."/>
            <person name="Shapiro H."/>
            <person name="Tanguay P."/>
            <person name="Tuskan G.A."/>
            <person name="Henrissat B."/>
            <person name="Van de Peer Y."/>
            <person name="Rouze P."/>
            <person name="Ellis J.G."/>
            <person name="Dodds P.N."/>
            <person name="Schein J.E."/>
            <person name="Zhong S."/>
            <person name="Hamelin R.C."/>
            <person name="Grigoriev I.V."/>
            <person name="Szabo L.J."/>
            <person name="Martin F."/>
        </authorList>
    </citation>
    <scope>NUCLEOTIDE SEQUENCE [LARGE SCALE GENOMIC DNA]</scope>
    <source>
        <strain evidence="2">CRL 75-36-700-3 / race SCCL</strain>
    </source>
</reference>
<gene>
    <name evidence="1" type="ORF">PGTG_20992</name>
</gene>
<sequence>MSGVVNEGELLGACMDRILFRELFDGNTAIKPSTLPGRSVRPVSQGLAPKLCRSAGQGSSPAHHTTPSLALLVVLCGHTDTCERHVSWKG</sequence>
<dbReference type="RefSeq" id="XP_003890347.1">
    <property type="nucleotide sequence ID" value="XM_003890298.1"/>
</dbReference>
<evidence type="ECO:0000313" key="1">
    <source>
        <dbReference type="EMBL" id="EHS64641.1"/>
    </source>
</evidence>
<dbReference type="KEGG" id="pgr:PGTG_20992"/>
<dbReference type="EMBL" id="DS178269">
    <property type="protein sequence ID" value="EHS64641.1"/>
    <property type="molecule type" value="Genomic_DNA"/>
</dbReference>
<dbReference type="InParanoid" id="H6QQ29"/>
<dbReference type="HOGENOM" id="CLU_2441951_0_0_1"/>
<evidence type="ECO:0000313" key="2">
    <source>
        <dbReference type="Proteomes" id="UP000008783"/>
    </source>
</evidence>
<dbReference type="VEuPathDB" id="FungiDB:PGTG_20992"/>
<dbReference type="Proteomes" id="UP000008783">
    <property type="component" value="Unassembled WGS sequence"/>
</dbReference>
<protein>
    <submittedName>
        <fullName evidence="1">Uncharacterized protein</fullName>
    </submittedName>
</protein>
<proteinExistence type="predicted"/>
<dbReference type="AlphaFoldDB" id="H6QQ29"/>
<keyword evidence="2" id="KW-1185">Reference proteome</keyword>
<dbReference type="GeneID" id="13542046"/>
<organism evidence="1 2">
    <name type="scientific">Puccinia graminis f. sp. tritici (strain CRL 75-36-700-3 / race SCCL)</name>
    <name type="common">Black stem rust fungus</name>
    <dbReference type="NCBI Taxonomy" id="418459"/>
    <lineage>
        <taxon>Eukaryota</taxon>
        <taxon>Fungi</taxon>
        <taxon>Dikarya</taxon>
        <taxon>Basidiomycota</taxon>
        <taxon>Pucciniomycotina</taxon>
        <taxon>Pucciniomycetes</taxon>
        <taxon>Pucciniales</taxon>
        <taxon>Pucciniaceae</taxon>
        <taxon>Puccinia</taxon>
    </lineage>
</organism>
<accession>H6QQ29</accession>